<dbReference type="Proteomes" id="UP000321800">
    <property type="component" value="Unassembled WGS sequence"/>
</dbReference>
<accession>A0A511FNC1</accession>
<gene>
    <name evidence="1" type="ORF">ATR01nite_15280</name>
</gene>
<protein>
    <submittedName>
        <fullName evidence="1">Uncharacterized protein</fullName>
    </submittedName>
</protein>
<evidence type="ECO:0000313" key="2">
    <source>
        <dbReference type="Proteomes" id="UP000321800"/>
    </source>
</evidence>
<proteinExistence type="predicted"/>
<name>A0A511FNC1_9PROT</name>
<evidence type="ECO:0000313" key="1">
    <source>
        <dbReference type="EMBL" id="GEL50453.1"/>
    </source>
</evidence>
<dbReference type="AlphaFoldDB" id="A0A511FNC1"/>
<reference evidence="1 2" key="1">
    <citation type="submission" date="2019-07" db="EMBL/GenBank/DDBJ databases">
        <title>Whole genome shotgun sequence of Acetobacter tropicalis NBRC 16470.</title>
        <authorList>
            <person name="Hosoyama A."/>
            <person name="Uohara A."/>
            <person name="Ohji S."/>
            <person name="Ichikawa N."/>
        </authorList>
    </citation>
    <scope>NUCLEOTIDE SEQUENCE [LARGE SCALE GENOMIC DNA]</scope>
    <source>
        <strain evidence="1 2">NBRC 16470</strain>
    </source>
</reference>
<dbReference type="EMBL" id="BJVR01000012">
    <property type="protein sequence ID" value="GEL50453.1"/>
    <property type="molecule type" value="Genomic_DNA"/>
</dbReference>
<comment type="caution">
    <text evidence="1">The sequence shown here is derived from an EMBL/GenBank/DDBJ whole genome shotgun (WGS) entry which is preliminary data.</text>
</comment>
<sequence length="69" mass="7946">MFMNNPVRRLLGRQVIAPPPPGQGMQRLHGRLMRVWPWWGKIRLAHGITRRTGCTMGEIAQPGTAMLWR</sequence>
<organism evidence="1 2">
    <name type="scientific">Acetobacter tropicalis</name>
    <dbReference type="NCBI Taxonomy" id="104102"/>
    <lineage>
        <taxon>Bacteria</taxon>
        <taxon>Pseudomonadati</taxon>
        <taxon>Pseudomonadota</taxon>
        <taxon>Alphaproteobacteria</taxon>
        <taxon>Acetobacterales</taxon>
        <taxon>Acetobacteraceae</taxon>
        <taxon>Acetobacter</taxon>
    </lineage>
</organism>